<dbReference type="AlphaFoldDB" id="A0A8J3CCR1"/>
<evidence type="ECO:0000313" key="1">
    <source>
        <dbReference type="EMBL" id="GGM48296.1"/>
    </source>
</evidence>
<organism evidence="1 2">
    <name type="scientific">Longimycelium tulufanense</name>
    <dbReference type="NCBI Taxonomy" id="907463"/>
    <lineage>
        <taxon>Bacteria</taxon>
        <taxon>Bacillati</taxon>
        <taxon>Actinomycetota</taxon>
        <taxon>Actinomycetes</taxon>
        <taxon>Pseudonocardiales</taxon>
        <taxon>Pseudonocardiaceae</taxon>
        <taxon>Longimycelium</taxon>
    </lineage>
</organism>
<comment type="caution">
    <text evidence="1">The sequence shown here is derived from an EMBL/GenBank/DDBJ whole genome shotgun (WGS) entry which is preliminary data.</text>
</comment>
<dbReference type="InterPro" id="IPR043991">
    <property type="entry name" value="Gp3-like"/>
</dbReference>
<evidence type="ECO:0000313" key="2">
    <source>
        <dbReference type="Proteomes" id="UP000637578"/>
    </source>
</evidence>
<dbReference type="EMBL" id="BMMK01000006">
    <property type="protein sequence ID" value="GGM48296.1"/>
    <property type="molecule type" value="Genomic_DNA"/>
</dbReference>
<dbReference type="Proteomes" id="UP000637578">
    <property type="component" value="Unassembled WGS sequence"/>
</dbReference>
<sequence length="223" mass="24467">MLLSLRIYETDPDAKPRPRNPFVDDVVGRVSAGMMQGRRPVALSTFRFCSDDPAVTDRVAELYGGTPEDYDENTSHVITDAVTVDAIVDGPDALRSSLILFGPSGPIHHCDGVEFLEPPEDRGTPCGCPPSLRERKDLARSGRGPKPHIELRFRLHDDPELGYFVLRTSSWSTVAELPAAQDTLEEINGPAKVRLVMEHVEYTTKAGRAVSYHYPALTVIGAA</sequence>
<proteinExistence type="predicted"/>
<gene>
    <name evidence="1" type="ORF">GCM10012275_19150</name>
</gene>
<name>A0A8J3CCR1_9PSEU</name>
<dbReference type="Pfam" id="PF18897">
    <property type="entry name" value="Gp3-like"/>
    <property type="match status" value="1"/>
</dbReference>
<protein>
    <submittedName>
        <fullName evidence="1">Uncharacterized protein</fullName>
    </submittedName>
</protein>
<reference evidence="1" key="2">
    <citation type="submission" date="2020-09" db="EMBL/GenBank/DDBJ databases">
        <authorList>
            <person name="Sun Q."/>
            <person name="Zhou Y."/>
        </authorList>
    </citation>
    <scope>NUCLEOTIDE SEQUENCE</scope>
    <source>
        <strain evidence="1">CGMCC 4.5737</strain>
    </source>
</reference>
<accession>A0A8J3CCR1</accession>
<reference evidence="1" key="1">
    <citation type="journal article" date="2014" name="Int. J. Syst. Evol. Microbiol.">
        <title>Complete genome sequence of Corynebacterium casei LMG S-19264T (=DSM 44701T), isolated from a smear-ripened cheese.</title>
        <authorList>
            <consortium name="US DOE Joint Genome Institute (JGI-PGF)"/>
            <person name="Walter F."/>
            <person name="Albersmeier A."/>
            <person name="Kalinowski J."/>
            <person name="Ruckert C."/>
        </authorList>
    </citation>
    <scope>NUCLEOTIDE SEQUENCE</scope>
    <source>
        <strain evidence="1">CGMCC 4.5737</strain>
    </source>
</reference>
<keyword evidence="2" id="KW-1185">Reference proteome</keyword>